<dbReference type="EMBL" id="JAWJEJ010000001">
    <property type="protein sequence ID" value="MDV3456718.1"/>
    <property type="molecule type" value="Genomic_DNA"/>
</dbReference>
<organism evidence="2 3">
    <name type="scientific">Sphingomonas agrestis</name>
    <dbReference type="NCBI Taxonomy" id="3080540"/>
    <lineage>
        <taxon>Bacteria</taxon>
        <taxon>Pseudomonadati</taxon>
        <taxon>Pseudomonadota</taxon>
        <taxon>Alphaproteobacteria</taxon>
        <taxon>Sphingomonadales</taxon>
        <taxon>Sphingomonadaceae</taxon>
        <taxon>Sphingomonas</taxon>
    </lineage>
</organism>
<evidence type="ECO:0000313" key="3">
    <source>
        <dbReference type="Proteomes" id="UP001273531"/>
    </source>
</evidence>
<dbReference type="RefSeq" id="WP_317225891.1">
    <property type="nucleotide sequence ID" value="NZ_JAWJEJ010000001.1"/>
</dbReference>
<protein>
    <submittedName>
        <fullName evidence="2">Uncharacterized protein</fullName>
    </submittedName>
</protein>
<feature type="chain" id="PRO_5046432990" evidence="1">
    <location>
        <begin position="25"/>
        <end position="142"/>
    </location>
</feature>
<comment type="caution">
    <text evidence="2">The sequence shown here is derived from an EMBL/GenBank/DDBJ whole genome shotgun (WGS) entry which is preliminary data.</text>
</comment>
<evidence type="ECO:0000256" key="1">
    <source>
        <dbReference type="SAM" id="SignalP"/>
    </source>
</evidence>
<reference evidence="2 3" key="1">
    <citation type="submission" date="2023-10" db="EMBL/GenBank/DDBJ databases">
        <title>Sphingomonas sp. HF-S4 16S ribosomal RNA gene Genome sequencing and assembly.</title>
        <authorList>
            <person name="Lee H."/>
        </authorList>
    </citation>
    <scope>NUCLEOTIDE SEQUENCE [LARGE SCALE GENOMIC DNA]</scope>
    <source>
        <strain evidence="2 3">HF-S4</strain>
    </source>
</reference>
<evidence type="ECO:0000313" key="2">
    <source>
        <dbReference type="EMBL" id="MDV3456718.1"/>
    </source>
</evidence>
<keyword evidence="3" id="KW-1185">Reference proteome</keyword>
<proteinExistence type="predicted"/>
<sequence length="142" mass="16060">MIKCNIGLLSATMAAALFSTTAYATDIQVSVNETGSSCVTKYLFMVEFEHAEKPGSPMYRIAREAARFAKPNALRLDPSRGLESMMIDLRDVTDKRKFMAYLKAIPEDHWSDFDLFTAETLQAEWFDETYPGNVVEISKIRC</sequence>
<name>A0ABU3Y5N3_9SPHN</name>
<keyword evidence="1" id="KW-0732">Signal</keyword>
<accession>A0ABU3Y5N3</accession>
<gene>
    <name evidence="2" type="ORF">RZN05_06955</name>
</gene>
<dbReference type="Proteomes" id="UP001273531">
    <property type="component" value="Unassembled WGS sequence"/>
</dbReference>
<feature type="signal peptide" evidence="1">
    <location>
        <begin position="1"/>
        <end position="24"/>
    </location>
</feature>